<comment type="caution">
    <text evidence="1">The sequence shown here is derived from an EMBL/GenBank/DDBJ whole genome shotgun (WGS) entry which is preliminary data.</text>
</comment>
<sequence length="328" mass="37735">MTFAFLHSICARIVATPEGDNIHNACLRYGDWRGHQDYCQPGGLLEPSWTVTLLGTYMCFSAALMDQGTISWDLEASGTGDGEGEDQNSRRGWCWVVLWPCHQALRWLTVQERPKTNISEEEEERRKEEKIPTKTKFVNRVTGAAVKLKALVRRQMDMVRKRQLAQNSSLAEFMLAPLYGMAFVVGLENDQVESSCLDLDDFFEKNLIDIFRPMEFQESLEKISSTKKSEVKDLELCGPDALVRARAELGLRTSGCPMNEEWKETLEHFDSAKDAVGRWNRSYDEVNNGEHTSRVQLLWCAGQLPSTWIQQISDRNHWRLRKERRRKG</sequence>
<protein>
    <submittedName>
        <fullName evidence="1">Uncharacterized protein</fullName>
    </submittedName>
</protein>
<name>A0ABP0NUZ7_9DINO</name>
<dbReference type="Proteomes" id="UP001642484">
    <property type="component" value="Unassembled WGS sequence"/>
</dbReference>
<keyword evidence="2" id="KW-1185">Reference proteome</keyword>
<accession>A0ABP0NUZ7</accession>
<dbReference type="EMBL" id="CAXAMN010022184">
    <property type="protein sequence ID" value="CAK9067173.1"/>
    <property type="molecule type" value="Genomic_DNA"/>
</dbReference>
<gene>
    <name evidence="1" type="ORF">CCMP2556_LOCUS33011</name>
</gene>
<organism evidence="1 2">
    <name type="scientific">Durusdinium trenchii</name>
    <dbReference type="NCBI Taxonomy" id="1381693"/>
    <lineage>
        <taxon>Eukaryota</taxon>
        <taxon>Sar</taxon>
        <taxon>Alveolata</taxon>
        <taxon>Dinophyceae</taxon>
        <taxon>Suessiales</taxon>
        <taxon>Symbiodiniaceae</taxon>
        <taxon>Durusdinium</taxon>
    </lineage>
</organism>
<reference evidence="1 2" key="1">
    <citation type="submission" date="2024-02" db="EMBL/GenBank/DDBJ databases">
        <authorList>
            <person name="Chen Y."/>
            <person name="Shah S."/>
            <person name="Dougan E. K."/>
            <person name="Thang M."/>
            <person name="Chan C."/>
        </authorList>
    </citation>
    <scope>NUCLEOTIDE SEQUENCE [LARGE SCALE GENOMIC DNA]</scope>
</reference>
<evidence type="ECO:0000313" key="1">
    <source>
        <dbReference type="EMBL" id="CAK9067173.1"/>
    </source>
</evidence>
<evidence type="ECO:0000313" key="2">
    <source>
        <dbReference type="Proteomes" id="UP001642484"/>
    </source>
</evidence>
<proteinExistence type="predicted"/>